<dbReference type="PANTHER" id="PTHR43391:SF94">
    <property type="entry name" value="OXIDOREDUCTASE-RELATED"/>
    <property type="match status" value="1"/>
</dbReference>
<dbReference type="InterPro" id="IPR002347">
    <property type="entry name" value="SDR_fam"/>
</dbReference>
<comment type="similarity">
    <text evidence="1">Belongs to the short-chain dehydrogenases/reductases (SDR) family.</text>
</comment>
<dbReference type="InterPro" id="IPR036291">
    <property type="entry name" value="NAD(P)-bd_dom_sf"/>
</dbReference>
<evidence type="ECO:0000256" key="1">
    <source>
        <dbReference type="ARBA" id="ARBA00006484"/>
    </source>
</evidence>
<dbReference type="SUPFAM" id="SSF51735">
    <property type="entry name" value="NAD(P)-binding Rossmann-fold domains"/>
    <property type="match status" value="1"/>
</dbReference>
<dbReference type="PRINTS" id="PR00081">
    <property type="entry name" value="GDHRDH"/>
</dbReference>
<evidence type="ECO:0000313" key="6">
    <source>
        <dbReference type="Proteomes" id="UP000294621"/>
    </source>
</evidence>
<dbReference type="InterPro" id="IPR057326">
    <property type="entry name" value="KR_dom"/>
</dbReference>
<accession>A0A4R5XLR3</accession>
<dbReference type="RefSeq" id="WP_133351926.1">
    <property type="nucleotide sequence ID" value="NZ_SMZQ01000014.1"/>
</dbReference>
<dbReference type="AlphaFoldDB" id="A0A4R5XLR3"/>
<evidence type="ECO:0000259" key="4">
    <source>
        <dbReference type="SMART" id="SM00822"/>
    </source>
</evidence>
<feature type="region of interest" description="Disordered" evidence="3">
    <location>
        <begin position="1"/>
        <end position="20"/>
    </location>
</feature>
<evidence type="ECO:0000313" key="5">
    <source>
        <dbReference type="EMBL" id="TDL32289.1"/>
    </source>
</evidence>
<dbReference type="Gene3D" id="3.40.50.720">
    <property type="entry name" value="NAD(P)-binding Rossmann-like Domain"/>
    <property type="match status" value="1"/>
</dbReference>
<dbReference type="GO" id="GO:0016491">
    <property type="term" value="F:oxidoreductase activity"/>
    <property type="evidence" value="ECO:0007669"/>
    <property type="project" value="UniProtKB-KW"/>
</dbReference>
<name>A0A4R5XLR3_9MICC</name>
<gene>
    <name evidence="5" type="ORF">E2R57_19610</name>
</gene>
<feature type="domain" description="Ketoreductase" evidence="4">
    <location>
        <begin position="26"/>
        <end position="211"/>
    </location>
</feature>
<dbReference type="Pfam" id="PF00106">
    <property type="entry name" value="adh_short"/>
    <property type="match status" value="1"/>
</dbReference>
<sequence>MRLFSLPKPGRSGTGRPPWPDGLRGKVVLITGGAGGIAAATAQRLAAAGARVSLVDRDQAAVEQFVSQLGPRHLAIAADVSVYASLQAATGRTVEHFGRLDIVFACAGVGSASTVAASSTEDLLRIVDINLGGVIRTVKATLDEVTSNRGYYLLMSSAAALKNVPRANAYAASKAGVEAFGGALRLELAHKGVDVGVAHPAWVRTGMISGPDTRAGESASLPWPFRVVSSTGTCADLLVGAMAARRRKVFVPRSLALMEPLRWLSTGPLWDAFMRPRAALSVARLESASPNE</sequence>
<dbReference type="SMART" id="SM00822">
    <property type="entry name" value="PKS_KR"/>
    <property type="match status" value="1"/>
</dbReference>
<keyword evidence="2" id="KW-0560">Oxidoreductase</keyword>
<dbReference type="Proteomes" id="UP000294621">
    <property type="component" value="Unassembled WGS sequence"/>
</dbReference>
<proteinExistence type="inferred from homology"/>
<comment type="caution">
    <text evidence="5">The sequence shown here is derived from an EMBL/GenBank/DDBJ whole genome shotgun (WGS) entry which is preliminary data.</text>
</comment>
<dbReference type="CDD" id="cd05233">
    <property type="entry name" value="SDR_c"/>
    <property type="match status" value="1"/>
</dbReference>
<organism evidence="5 6">
    <name type="scientific">Arthrobacter nitrophenolicus</name>
    <dbReference type="NCBI Taxonomy" id="683150"/>
    <lineage>
        <taxon>Bacteria</taxon>
        <taxon>Bacillati</taxon>
        <taxon>Actinomycetota</taxon>
        <taxon>Actinomycetes</taxon>
        <taxon>Micrococcales</taxon>
        <taxon>Micrococcaceae</taxon>
        <taxon>Arthrobacter</taxon>
    </lineage>
</organism>
<reference evidence="5 6" key="1">
    <citation type="submission" date="2019-03" db="EMBL/GenBank/DDBJ databases">
        <title>Genome Sequencing and Assembly of Various Microbes Isolated from Partially Reclaimed Soil and Acid Mine Drainage (AMD) Site.</title>
        <authorList>
            <person name="Steinbock B."/>
            <person name="Bechtold R."/>
            <person name="Sevigny J.L."/>
            <person name="Thomas D."/>
            <person name="Cuthill L.R."/>
            <person name="Aveiro Johannsen E.J."/>
            <person name="Thomas K."/>
            <person name="Ghosh A."/>
        </authorList>
    </citation>
    <scope>NUCLEOTIDE SEQUENCE [LARGE SCALE GENOMIC DNA]</scope>
    <source>
        <strain evidence="5 6">S-A1</strain>
    </source>
</reference>
<dbReference type="OrthoDB" id="4523082at2"/>
<evidence type="ECO:0000256" key="3">
    <source>
        <dbReference type="SAM" id="MobiDB-lite"/>
    </source>
</evidence>
<dbReference type="InterPro" id="IPR020904">
    <property type="entry name" value="Sc_DH/Rdtase_CS"/>
</dbReference>
<dbReference type="PROSITE" id="PS00061">
    <property type="entry name" value="ADH_SHORT"/>
    <property type="match status" value="1"/>
</dbReference>
<evidence type="ECO:0000256" key="2">
    <source>
        <dbReference type="ARBA" id="ARBA00023002"/>
    </source>
</evidence>
<protein>
    <submittedName>
        <fullName evidence="5">SDR family NAD(P)-dependent oxidoreductase</fullName>
    </submittedName>
</protein>
<dbReference type="EMBL" id="SMZQ01000014">
    <property type="protein sequence ID" value="TDL32289.1"/>
    <property type="molecule type" value="Genomic_DNA"/>
</dbReference>
<dbReference type="PANTHER" id="PTHR43391">
    <property type="entry name" value="RETINOL DEHYDROGENASE-RELATED"/>
    <property type="match status" value="1"/>
</dbReference>